<organism evidence="1">
    <name type="scientific">Tanacetum cinerariifolium</name>
    <name type="common">Dalmatian daisy</name>
    <name type="synonym">Chrysanthemum cinerariifolium</name>
    <dbReference type="NCBI Taxonomy" id="118510"/>
    <lineage>
        <taxon>Eukaryota</taxon>
        <taxon>Viridiplantae</taxon>
        <taxon>Streptophyta</taxon>
        <taxon>Embryophyta</taxon>
        <taxon>Tracheophyta</taxon>
        <taxon>Spermatophyta</taxon>
        <taxon>Magnoliopsida</taxon>
        <taxon>eudicotyledons</taxon>
        <taxon>Gunneridae</taxon>
        <taxon>Pentapetalae</taxon>
        <taxon>asterids</taxon>
        <taxon>campanulids</taxon>
        <taxon>Asterales</taxon>
        <taxon>Asteraceae</taxon>
        <taxon>Asteroideae</taxon>
        <taxon>Anthemideae</taxon>
        <taxon>Anthemidinae</taxon>
        <taxon>Tanacetum</taxon>
    </lineage>
</organism>
<dbReference type="EMBL" id="BKCJ011451842">
    <property type="protein sequence ID" value="GFD34882.1"/>
    <property type="molecule type" value="Genomic_DNA"/>
</dbReference>
<dbReference type="AlphaFoldDB" id="A0A699VH49"/>
<sequence length="167" mass="18237">NSCAPRDIHKHNAPMKHSRIPLHKVSTATPSKSKPVLSAAARTIGAARPTFSKTRPHIAPYTVSKAPIRRPCLRHTTPKPRLSPLRVNAANPARVTAANPSPVSAAQINAVQPSAVTAVQHNHTKKVWRPKTLILDHVFKTTSASMTLKRFDYNDALGRSKSVMAWV</sequence>
<accession>A0A699VH49</accession>
<evidence type="ECO:0000313" key="1">
    <source>
        <dbReference type="EMBL" id="GFD34882.1"/>
    </source>
</evidence>
<protein>
    <submittedName>
        <fullName evidence="1">Uncharacterized protein</fullName>
    </submittedName>
</protein>
<proteinExistence type="predicted"/>
<feature type="non-terminal residue" evidence="1">
    <location>
        <position position="1"/>
    </location>
</feature>
<reference evidence="1" key="1">
    <citation type="journal article" date="2019" name="Sci. Rep.">
        <title>Draft genome of Tanacetum cinerariifolium, the natural source of mosquito coil.</title>
        <authorList>
            <person name="Yamashiro T."/>
            <person name="Shiraishi A."/>
            <person name="Satake H."/>
            <person name="Nakayama K."/>
        </authorList>
    </citation>
    <scope>NUCLEOTIDE SEQUENCE</scope>
</reference>
<name>A0A699VH49_TANCI</name>
<gene>
    <name evidence="1" type="ORF">Tci_906851</name>
</gene>
<feature type="non-terminal residue" evidence="1">
    <location>
        <position position="167"/>
    </location>
</feature>
<comment type="caution">
    <text evidence="1">The sequence shown here is derived from an EMBL/GenBank/DDBJ whole genome shotgun (WGS) entry which is preliminary data.</text>
</comment>